<feature type="transmembrane region" description="Helical" evidence="1">
    <location>
        <begin position="7"/>
        <end position="24"/>
    </location>
</feature>
<accession>A0ABP7LPW3</accession>
<evidence type="ECO:0000259" key="2">
    <source>
        <dbReference type="Pfam" id="PF18426"/>
    </source>
</evidence>
<keyword evidence="1" id="KW-0812">Transmembrane</keyword>
<evidence type="ECO:0008006" key="6">
    <source>
        <dbReference type="Google" id="ProtNLM"/>
    </source>
</evidence>
<keyword evidence="5" id="KW-1185">Reference proteome</keyword>
<feature type="domain" description="Tle cognate immunity protein 4 C-terminal" evidence="2">
    <location>
        <begin position="218"/>
        <end position="373"/>
    </location>
</feature>
<evidence type="ECO:0000313" key="5">
    <source>
        <dbReference type="Proteomes" id="UP001499994"/>
    </source>
</evidence>
<keyword evidence="1" id="KW-0472">Membrane</keyword>
<proteinExistence type="predicted"/>
<dbReference type="InterPro" id="IPR041290">
    <property type="entry name" value="Tli4_C"/>
</dbReference>
<dbReference type="Proteomes" id="UP001499994">
    <property type="component" value="Unassembled WGS sequence"/>
</dbReference>
<dbReference type="Pfam" id="PF18443">
    <property type="entry name" value="Tli4_N"/>
    <property type="match status" value="1"/>
</dbReference>
<feature type="domain" description="Tle cognate immunity protein 4 N-terminal" evidence="3">
    <location>
        <begin position="50"/>
        <end position="214"/>
    </location>
</feature>
<gene>
    <name evidence="4" type="ORF">GCM10022405_31480</name>
</gene>
<organism evidence="4 5">
    <name type="scientific">Gibbsiella dentisursi</name>
    <dbReference type="NCBI Taxonomy" id="796890"/>
    <lineage>
        <taxon>Bacteria</taxon>
        <taxon>Pseudomonadati</taxon>
        <taxon>Pseudomonadota</taxon>
        <taxon>Gammaproteobacteria</taxon>
        <taxon>Enterobacterales</taxon>
        <taxon>Yersiniaceae</taxon>
        <taxon>Gibbsiella</taxon>
    </lineage>
</organism>
<evidence type="ECO:0000259" key="3">
    <source>
        <dbReference type="Pfam" id="PF18443"/>
    </source>
</evidence>
<dbReference type="InterPro" id="IPR040761">
    <property type="entry name" value="Tli4_N"/>
</dbReference>
<comment type="caution">
    <text evidence="4">The sequence shown here is derived from an EMBL/GenBank/DDBJ whole genome shotgun (WGS) entry which is preliminary data.</text>
</comment>
<dbReference type="Pfam" id="PF18426">
    <property type="entry name" value="Tli4_C"/>
    <property type="match status" value="1"/>
</dbReference>
<name>A0ABP7LPW3_9GAMM</name>
<sequence>MRMNKKFRIVLCVIIATGTIVWWYNRPYPPKETLTSRQEANVKEMLKEMRTRCVGRYLIDLPASFTPYRSSQQLEDNHWVANVSMPDDSRKTYITTKRMYSPAFEQFIQRREKEIAQGIVINPLNKPYLKKVWVLSNGMKGVIFERNVDSGTNDAMRTLEGYLYTNGVAIKLQKVSVNNSSPRYEKDRDGDPIRNFIPRDIDRMNSLLFRITGRQEGEIPTTPGSCIADAFIAADKYAQGQEDIYRNYTSDVAWGLKVSLNMDNFTKGRDSVLERAGDISRDLSRMHGYIVRKGSFDINGLHAEEILMMAPEPSNNESRYSFGLYINEKIASYKLPGLTLDLGNISRNPTPYTQEEIITFWDAITHTVRLRPNAF</sequence>
<protein>
    <recommendedName>
        <fullName evidence="6">Tle cognate immunity protein 4 C-terminal domain-containing protein</fullName>
    </recommendedName>
</protein>
<evidence type="ECO:0000313" key="4">
    <source>
        <dbReference type="EMBL" id="GAA3903947.1"/>
    </source>
</evidence>
<dbReference type="EMBL" id="BAABDG010000007">
    <property type="protein sequence ID" value="GAA3903947.1"/>
    <property type="molecule type" value="Genomic_DNA"/>
</dbReference>
<evidence type="ECO:0000256" key="1">
    <source>
        <dbReference type="SAM" id="Phobius"/>
    </source>
</evidence>
<keyword evidence="1" id="KW-1133">Transmembrane helix</keyword>
<reference evidence="5" key="1">
    <citation type="journal article" date="2019" name="Int. J. Syst. Evol. Microbiol.">
        <title>The Global Catalogue of Microorganisms (GCM) 10K type strain sequencing project: providing services to taxonomists for standard genome sequencing and annotation.</title>
        <authorList>
            <consortium name="The Broad Institute Genomics Platform"/>
            <consortium name="The Broad Institute Genome Sequencing Center for Infectious Disease"/>
            <person name="Wu L."/>
            <person name="Ma J."/>
        </authorList>
    </citation>
    <scope>NUCLEOTIDE SEQUENCE [LARGE SCALE GENOMIC DNA]</scope>
    <source>
        <strain evidence="5">JCM 17201</strain>
    </source>
</reference>